<evidence type="ECO:0000313" key="2">
    <source>
        <dbReference type="EMBL" id="MDT0351908.1"/>
    </source>
</evidence>
<dbReference type="PANTHER" id="PTHR23131">
    <property type="entry name" value="ENDORIBONUCLEASE LACTB2"/>
    <property type="match status" value="1"/>
</dbReference>
<dbReference type="InterPro" id="IPR036866">
    <property type="entry name" value="RibonucZ/Hydroxyglut_hydro"/>
</dbReference>
<name>A0ABU2NFY1_9PSEU</name>
<dbReference type="SUPFAM" id="SSF56281">
    <property type="entry name" value="Metallo-hydrolase/oxidoreductase"/>
    <property type="match status" value="1"/>
</dbReference>
<dbReference type="Proteomes" id="UP001183202">
    <property type="component" value="Unassembled WGS sequence"/>
</dbReference>
<comment type="caution">
    <text evidence="2">The sequence shown here is derived from an EMBL/GenBank/DDBJ whole genome shotgun (WGS) entry which is preliminary data.</text>
</comment>
<dbReference type="SMART" id="SM00849">
    <property type="entry name" value="Lactamase_B"/>
    <property type="match status" value="1"/>
</dbReference>
<reference evidence="3" key="1">
    <citation type="submission" date="2023-07" db="EMBL/GenBank/DDBJ databases">
        <title>30 novel species of actinomycetes from the DSMZ collection.</title>
        <authorList>
            <person name="Nouioui I."/>
        </authorList>
    </citation>
    <scope>NUCLEOTIDE SEQUENCE [LARGE SCALE GENOMIC DNA]</scope>
    <source>
        <strain evidence="3">DSM 45834</strain>
    </source>
</reference>
<sequence length="336" mass="36311">MVTEVAPGLHRMALPLGIHGVETVSAYLLAGGDGRDTLVDCGIAAAATPDGDPGPDGTAALEEALLACGSGLERIERLVVTHAHIDHFGLAGEVVRRSGGQLLMHRSTELDLAKYADPEEAVDRRELMLADHGLYGPELTESSRGLCDWLPVMPSIGRPSTLLDGGERIVVGDRSWEVVHTPGHSPGHICLWSATDRLLCSGDHLLQVVSPPVTFERGFETDPMGSYLESLERVGTLAPDLVLPGHGAPFRDGARRAASISRNKLRRLTQIREMVEARERTATELTAELFPTAMTAAQRHFAMAEILAYLAHHEVRGVLARGRRPDGVFVWRASEV</sequence>
<dbReference type="EMBL" id="JAVREJ010000015">
    <property type="protein sequence ID" value="MDT0351908.1"/>
    <property type="molecule type" value="Genomic_DNA"/>
</dbReference>
<proteinExistence type="predicted"/>
<evidence type="ECO:0000259" key="1">
    <source>
        <dbReference type="SMART" id="SM00849"/>
    </source>
</evidence>
<dbReference type="Pfam" id="PF00753">
    <property type="entry name" value="Lactamase_B"/>
    <property type="match status" value="1"/>
</dbReference>
<protein>
    <submittedName>
        <fullName evidence="2">MBL fold metallo-hydrolase</fullName>
    </submittedName>
</protein>
<dbReference type="Gene3D" id="1.10.10.10">
    <property type="entry name" value="Winged helix-like DNA-binding domain superfamily/Winged helix DNA-binding domain"/>
    <property type="match status" value="1"/>
</dbReference>
<dbReference type="InterPro" id="IPR050662">
    <property type="entry name" value="Sec-metab_biosynth-thioest"/>
</dbReference>
<organism evidence="2 3">
    <name type="scientific">Pseudonocardia charpentierae</name>
    <dbReference type="NCBI Taxonomy" id="3075545"/>
    <lineage>
        <taxon>Bacteria</taxon>
        <taxon>Bacillati</taxon>
        <taxon>Actinomycetota</taxon>
        <taxon>Actinomycetes</taxon>
        <taxon>Pseudonocardiales</taxon>
        <taxon>Pseudonocardiaceae</taxon>
        <taxon>Pseudonocardia</taxon>
    </lineage>
</organism>
<dbReference type="RefSeq" id="WP_311558492.1">
    <property type="nucleotide sequence ID" value="NZ_JAVREJ010000015.1"/>
</dbReference>
<dbReference type="Gene3D" id="3.60.15.10">
    <property type="entry name" value="Ribonuclease Z/Hydroxyacylglutathione hydrolase-like"/>
    <property type="match status" value="1"/>
</dbReference>
<dbReference type="PANTHER" id="PTHR23131:SF4">
    <property type="entry name" value="METALLO-BETA-LACTAMASE SUPERFAMILY POTEIN"/>
    <property type="match status" value="1"/>
</dbReference>
<evidence type="ECO:0000313" key="3">
    <source>
        <dbReference type="Proteomes" id="UP001183202"/>
    </source>
</evidence>
<dbReference type="InterPro" id="IPR036388">
    <property type="entry name" value="WH-like_DNA-bd_sf"/>
</dbReference>
<keyword evidence="3" id="KW-1185">Reference proteome</keyword>
<gene>
    <name evidence="2" type="ORF">RM445_20485</name>
</gene>
<dbReference type="InterPro" id="IPR001279">
    <property type="entry name" value="Metallo-B-lactamas"/>
</dbReference>
<accession>A0ABU2NFY1</accession>
<feature type="domain" description="Metallo-beta-lactamase" evidence="1">
    <location>
        <begin position="23"/>
        <end position="246"/>
    </location>
</feature>